<dbReference type="AlphaFoldDB" id="A0A833QGG6"/>
<evidence type="ECO:0000313" key="2">
    <source>
        <dbReference type="Proteomes" id="UP000623129"/>
    </source>
</evidence>
<gene>
    <name evidence="1" type="ORF">FCM35_KLT12014</name>
</gene>
<name>A0A833QGG6_9POAL</name>
<sequence>MATMATKASLEELPSSRLVPSRRHDFAFLNVGWNAGRVLKCVKEPSVVGESGGSLEEVPNPSKVQAISPEAAENAELPWNLRRRRASHKGEASKSVLDASGKGKRKVIVSLSLKEVEADFVLMNGKKPHKRPKKRPKHVQKQVDAAFPGMWLSDVTPDLYKVE</sequence>
<proteinExistence type="predicted"/>
<protein>
    <submittedName>
        <fullName evidence="1">Uncharacterized protein</fullName>
    </submittedName>
</protein>
<dbReference type="EMBL" id="SWLB01000023">
    <property type="protein sequence ID" value="KAF3323283.1"/>
    <property type="molecule type" value="Genomic_DNA"/>
</dbReference>
<dbReference type="Pfam" id="PF07797">
    <property type="entry name" value="DUF1639"/>
    <property type="match status" value="1"/>
</dbReference>
<keyword evidence="2" id="KW-1185">Reference proteome</keyword>
<dbReference type="OrthoDB" id="769821at2759"/>
<dbReference type="InterPro" id="IPR012438">
    <property type="entry name" value="DUF1639"/>
</dbReference>
<dbReference type="PANTHER" id="PTHR33130:SF43">
    <property type="entry name" value="OS01G0688600 PROTEIN"/>
    <property type="match status" value="1"/>
</dbReference>
<dbReference type="Proteomes" id="UP000623129">
    <property type="component" value="Unassembled WGS sequence"/>
</dbReference>
<dbReference type="PANTHER" id="PTHR33130">
    <property type="entry name" value="PUTATIVE (DUF1639)-RELATED"/>
    <property type="match status" value="1"/>
</dbReference>
<reference evidence="1" key="1">
    <citation type="submission" date="2020-01" db="EMBL/GenBank/DDBJ databases">
        <title>Genome sequence of Kobresia littledalei, the first chromosome-level genome in the family Cyperaceae.</title>
        <authorList>
            <person name="Qu G."/>
        </authorList>
    </citation>
    <scope>NUCLEOTIDE SEQUENCE</scope>
    <source>
        <strain evidence="1">C.B.Clarke</strain>
        <tissue evidence="1">Leaf</tissue>
    </source>
</reference>
<comment type="caution">
    <text evidence="1">The sequence shown here is derived from an EMBL/GenBank/DDBJ whole genome shotgun (WGS) entry which is preliminary data.</text>
</comment>
<accession>A0A833QGG6</accession>
<evidence type="ECO:0000313" key="1">
    <source>
        <dbReference type="EMBL" id="KAF3323283.1"/>
    </source>
</evidence>
<organism evidence="1 2">
    <name type="scientific">Carex littledalei</name>
    <dbReference type="NCBI Taxonomy" id="544730"/>
    <lineage>
        <taxon>Eukaryota</taxon>
        <taxon>Viridiplantae</taxon>
        <taxon>Streptophyta</taxon>
        <taxon>Embryophyta</taxon>
        <taxon>Tracheophyta</taxon>
        <taxon>Spermatophyta</taxon>
        <taxon>Magnoliopsida</taxon>
        <taxon>Liliopsida</taxon>
        <taxon>Poales</taxon>
        <taxon>Cyperaceae</taxon>
        <taxon>Cyperoideae</taxon>
        <taxon>Cariceae</taxon>
        <taxon>Carex</taxon>
        <taxon>Carex subgen. Euthyceras</taxon>
    </lineage>
</organism>